<accession>A0A3B1A189</accession>
<dbReference type="Pfam" id="PF08334">
    <property type="entry name" value="T2SSG"/>
    <property type="match status" value="1"/>
</dbReference>
<organism evidence="13">
    <name type="scientific">hydrothermal vent metagenome</name>
    <dbReference type="NCBI Taxonomy" id="652676"/>
    <lineage>
        <taxon>unclassified sequences</taxon>
        <taxon>metagenomes</taxon>
        <taxon>ecological metagenomes</taxon>
    </lineage>
</organism>
<dbReference type="InterPro" id="IPR045584">
    <property type="entry name" value="Pilin-like"/>
</dbReference>
<comment type="subcellular location">
    <subcellularLocation>
        <location evidence="1">Cell inner membrane</location>
        <topology evidence="1">Single-pass membrane protein</topology>
    </subcellularLocation>
</comment>
<dbReference type="PANTHER" id="PTHR30093">
    <property type="entry name" value="GENERAL SECRETION PATHWAY PROTEIN G"/>
    <property type="match status" value="1"/>
</dbReference>
<evidence type="ECO:0000256" key="8">
    <source>
        <dbReference type="ARBA" id="ARBA00022989"/>
    </source>
</evidence>
<evidence type="ECO:0000259" key="12">
    <source>
        <dbReference type="Pfam" id="PF08334"/>
    </source>
</evidence>
<evidence type="ECO:0000256" key="7">
    <source>
        <dbReference type="ARBA" id="ARBA00022692"/>
    </source>
</evidence>
<gene>
    <name evidence="13" type="ORF">MNBD_GAMMA21-1451</name>
</gene>
<keyword evidence="7 11" id="KW-0812">Transmembrane</keyword>
<dbReference type="GO" id="GO:0005886">
    <property type="term" value="C:plasma membrane"/>
    <property type="evidence" value="ECO:0007669"/>
    <property type="project" value="UniProtKB-SubCell"/>
</dbReference>
<evidence type="ECO:0000256" key="4">
    <source>
        <dbReference type="ARBA" id="ARBA00022475"/>
    </source>
</evidence>
<keyword evidence="9 11" id="KW-0472">Membrane</keyword>
<evidence type="ECO:0000313" key="13">
    <source>
        <dbReference type="EMBL" id="VAW95330.1"/>
    </source>
</evidence>
<dbReference type="SUPFAM" id="SSF54523">
    <property type="entry name" value="Pili subunits"/>
    <property type="match status" value="1"/>
</dbReference>
<dbReference type="GO" id="GO:0015628">
    <property type="term" value="P:protein secretion by the type II secretion system"/>
    <property type="evidence" value="ECO:0007669"/>
    <property type="project" value="InterPro"/>
</dbReference>
<dbReference type="NCBIfam" id="TIGR01710">
    <property type="entry name" value="typeII_sec_gspG"/>
    <property type="match status" value="1"/>
</dbReference>
<evidence type="ECO:0000256" key="10">
    <source>
        <dbReference type="SAM" id="MobiDB-lite"/>
    </source>
</evidence>
<evidence type="ECO:0000256" key="3">
    <source>
        <dbReference type="ARBA" id="ARBA00020042"/>
    </source>
</evidence>
<feature type="region of interest" description="Disordered" evidence="10">
    <location>
        <begin position="119"/>
        <end position="144"/>
    </location>
</feature>
<dbReference type="InterPro" id="IPR012902">
    <property type="entry name" value="N_methyl_site"/>
</dbReference>
<evidence type="ECO:0000256" key="5">
    <source>
        <dbReference type="ARBA" id="ARBA00022481"/>
    </source>
</evidence>
<keyword evidence="8 11" id="KW-1133">Transmembrane helix</keyword>
<evidence type="ECO:0000256" key="2">
    <source>
        <dbReference type="ARBA" id="ARBA00009984"/>
    </source>
</evidence>
<feature type="transmembrane region" description="Helical" evidence="11">
    <location>
        <begin position="12"/>
        <end position="33"/>
    </location>
</feature>
<dbReference type="InterPro" id="IPR000983">
    <property type="entry name" value="Bac_GSPG_pilin"/>
</dbReference>
<comment type="similarity">
    <text evidence="2">Belongs to the GSP G family.</text>
</comment>
<dbReference type="InterPro" id="IPR010054">
    <property type="entry name" value="Type2_sec_GspG"/>
</dbReference>
<dbReference type="InterPro" id="IPR013545">
    <property type="entry name" value="T2SS_protein-GspG_C"/>
</dbReference>
<dbReference type="PROSITE" id="PS00409">
    <property type="entry name" value="PROKAR_NTER_METHYL"/>
    <property type="match status" value="1"/>
</dbReference>
<reference evidence="13" key="1">
    <citation type="submission" date="2018-06" db="EMBL/GenBank/DDBJ databases">
        <authorList>
            <person name="Zhirakovskaya E."/>
        </authorList>
    </citation>
    <scope>NUCLEOTIDE SEQUENCE</scope>
</reference>
<proteinExistence type="inferred from homology"/>
<keyword evidence="5" id="KW-0488">Methylation</keyword>
<sequence>MKIRNQSGFTLIEVMVVVVILGILAAVVVPNIMDEPENARINKAKQDIRALELALDRYKLHNSDYPSTEQGLQALVKKPTGSPEPRSWKGPYVKKVTDDPWKNEYQYLSPGTHGKIDIFSGGKNAGSPTDDIGNWNLDEDMTAK</sequence>
<keyword evidence="4" id="KW-1003">Cell membrane</keyword>
<evidence type="ECO:0000256" key="6">
    <source>
        <dbReference type="ARBA" id="ARBA00022519"/>
    </source>
</evidence>
<evidence type="ECO:0000256" key="9">
    <source>
        <dbReference type="ARBA" id="ARBA00023136"/>
    </source>
</evidence>
<keyword evidence="6" id="KW-0997">Cell inner membrane</keyword>
<dbReference type="AlphaFoldDB" id="A0A3B1A189"/>
<name>A0A3B1A189_9ZZZZ</name>
<dbReference type="PRINTS" id="PR00813">
    <property type="entry name" value="BCTERIALGSPG"/>
</dbReference>
<evidence type="ECO:0000256" key="1">
    <source>
        <dbReference type="ARBA" id="ARBA00004377"/>
    </source>
</evidence>
<dbReference type="GO" id="GO:0015627">
    <property type="term" value="C:type II protein secretion system complex"/>
    <property type="evidence" value="ECO:0007669"/>
    <property type="project" value="InterPro"/>
</dbReference>
<feature type="domain" description="Type II secretion system protein GspG C-terminal" evidence="12">
    <location>
        <begin position="31"/>
        <end position="134"/>
    </location>
</feature>
<dbReference type="EMBL" id="UOFR01000032">
    <property type="protein sequence ID" value="VAW95330.1"/>
    <property type="molecule type" value="Genomic_DNA"/>
</dbReference>
<dbReference type="NCBIfam" id="TIGR02532">
    <property type="entry name" value="IV_pilin_GFxxxE"/>
    <property type="match status" value="1"/>
</dbReference>
<dbReference type="Pfam" id="PF07963">
    <property type="entry name" value="N_methyl"/>
    <property type="match status" value="1"/>
</dbReference>
<evidence type="ECO:0000256" key="11">
    <source>
        <dbReference type="SAM" id="Phobius"/>
    </source>
</evidence>
<protein>
    <recommendedName>
        <fullName evidence="3">Type II secretion system core protein G</fullName>
    </recommendedName>
</protein>
<dbReference type="PANTHER" id="PTHR30093:SF44">
    <property type="entry name" value="TYPE II SECRETION SYSTEM CORE PROTEIN G"/>
    <property type="match status" value="1"/>
</dbReference>
<dbReference type="Gene3D" id="3.30.700.10">
    <property type="entry name" value="Glycoprotein, Type 4 Pilin"/>
    <property type="match status" value="1"/>
</dbReference>